<keyword evidence="2" id="KW-1185">Reference proteome</keyword>
<dbReference type="Proteomes" id="UP000606870">
    <property type="component" value="Unassembled WGS sequence"/>
</dbReference>
<name>A0ABR6VJ76_9FIRM</name>
<organism evidence="1 2">
    <name type="scientific">Megasphaera hominis</name>
    <dbReference type="NCBI Taxonomy" id="159836"/>
    <lineage>
        <taxon>Bacteria</taxon>
        <taxon>Bacillati</taxon>
        <taxon>Bacillota</taxon>
        <taxon>Negativicutes</taxon>
        <taxon>Veillonellales</taxon>
        <taxon>Veillonellaceae</taxon>
        <taxon>Megasphaera</taxon>
    </lineage>
</organism>
<evidence type="ECO:0000313" key="1">
    <source>
        <dbReference type="EMBL" id="MBC3537342.1"/>
    </source>
</evidence>
<dbReference type="EMBL" id="JACOGK010000025">
    <property type="protein sequence ID" value="MBC3537342.1"/>
    <property type="molecule type" value="Genomic_DNA"/>
</dbReference>
<reference evidence="1 2" key="1">
    <citation type="submission" date="2020-08" db="EMBL/GenBank/DDBJ databases">
        <authorList>
            <person name="Liu C."/>
            <person name="Sun Q."/>
        </authorList>
    </citation>
    <scope>NUCLEOTIDE SEQUENCE [LARGE SCALE GENOMIC DNA]</scope>
    <source>
        <strain evidence="1 2">NSJ-59</strain>
    </source>
</reference>
<proteinExistence type="predicted"/>
<gene>
    <name evidence="1" type="ORF">H8J70_08770</name>
</gene>
<sequence length="110" mass="12695">MVEYNLKKKSDMRKICTYQIDWDKTPAVMAGCVEWRIINYEGCENTEIVLPVSGKKIDGYKRSYLVARNERIEDNVIELYRVIVCTIDQAVREVKDVIETGFILARGGTD</sequence>
<comment type="caution">
    <text evidence="1">The sequence shown here is derived from an EMBL/GenBank/DDBJ whole genome shotgun (WGS) entry which is preliminary data.</text>
</comment>
<accession>A0ABR6VJ76</accession>
<evidence type="ECO:0000313" key="2">
    <source>
        <dbReference type="Proteomes" id="UP000606870"/>
    </source>
</evidence>
<dbReference type="RefSeq" id="WP_186503633.1">
    <property type="nucleotide sequence ID" value="NZ_JACOGK010000025.1"/>
</dbReference>
<protein>
    <submittedName>
        <fullName evidence="1">Uncharacterized protein</fullName>
    </submittedName>
</protein>